<evidence type="ECO:0000256" key="4">
    <source>
        <dbReference type="ARBA" id="ARBA00023270"/>
    </source>
</evidence>
<dbReference type="Gene3D" id="3.20.20.70">
    <property type="entry name" value="Aldolase class I"/>
    <property type="match status" value="1"/>
</dbReference>
<comment type="catalytic activity">
    <reaction evidence="5 7">
        <text>2-deoxy-D-ribose 5-phosphate = D-glyceraldehyde 3-phosphate + acetaldehyde</text>
        <dbReference type="Rhea" id="RHEA:12821"/>
        <dbReference type="ChEBI" id="CHEBI:15343"/>
        <dbReference type="ChEBI" id="CHEBI:59776"/>
        <dbReference type="ChEBI" id="CHEBI:62877"/>
        <dbReference type="EC" id="4.1.2.4"/>
    </reaction>
</comment>
<dbReference type="GO" id="GO:0009264">
    <property type="term" value="P:deoxyribonucleotide catabolic process"/>
    <property type="evidence" value="ECO:0007669"/>
    <property type="project" value="UniProtKB-UniRule"/>
</dbReference>
<keyword evidence="4 7" id="KW-0704">Schiff base</keyword>
<evidence type="ECO:0000256" key="7">
    <source>
        <dbReference type="HAMAP-Rule" id="MF_00114"/>
    </source>
</evidence>
<evidence type="ECO:0000313" key="9">
    <source>
        <dbReference type="Proteomes" id="UP000002294"/>
    </source>
</evidence>
<sequence>MKKLNSYIDHTNLKPEAQISEIKTLVDEAIANDFYSVCVNSTYVKDIKAYNKDVRIAAVVGFPLGAMATRAKAYEAKCAVEDGASEIDMVIPIGRLKDKDYAYVLDDIRACKEAIGDRILKVIIETCLLTDEEKIKACELAEEAGADFVKTSTGFSTGGALVSDVKLMKETVGDRLEVKASGGIHTRKEAMDMIEAGASRIGASKSIDICKE</sequence>
<dbReference type="Pfam" id="PF01791">
    <property type="entry name" value="DeoC"/>
    <property type="match status" value="1"/>
</dbReference>
<comment type="subcellular location">
    <subcellularLocation>
        <location evidence="7">Cytoplasm</location>
    </subcellularLocation>
</comment>
<dbReference type="EC" id="4.1.2.4" evidence="7"/>
<feature type="active site" description="Proton donor/acceptor" evidence="7">
    <location>
        <position position="88"/>
    </location>
</feature>
<evidence type="ECO:0000256" key="1">
    <source>
        <dbReference type="ARBA" id="ARBA00010936"/>
    </source>
</evidence>
<dbReference type="HAMAP" id="MF_00114">
    <property type="entry name" value="DeoC_type1"/>
    <property type="match status" value="1"/>
</dbReference>
<keyword evidence="9" id="KW-1185">Reference proteome</keyword>
<keyword evidence="2 7" id="KW-0963">Cytoplasm</keyword>
<dbReference type="PANTHER" id="PTHR10889">
    <property type="entry name" value="DEOXYRIBOSE-PHOSPHATE ALDOLASE"/>
    <property type="match status" value="1"/>
</dbReference>
<evidence type="ECO:0000313" key="8">
    <source>
        <dbReference type="EMBL" id="ACV29559.1"/>
    </source>
</evidence>
<comment type="function">
    <text evidence="6 7">Catalyzes a reversible aldol reaction between acetaldehyde and D-glyceraldehyde 3-phosphate to generate 2-deoxy-D-ribose 5-phosphate.</text>
</comment>
<feature type="active site" description="Proton donor/acceptor" evidence="7">
    <location>
        <position position="179"/>
    </location>
</feature>
<dbReference type="OrthoDB" id="9778711at2"/>
<evidence type="ECO:0000256" key="2">
    <source>
        <dbReference type="ARBA" id="ARBA00022490"/>
    </source>
</evidence>
<dbReference type="RefSeq" id="WP_015778457.1">
    <property type="nucleotide sequence ID" value="NC_013171.1"/>
</dbReference>
<dbReference type="InterPro" id="IPR011343">
    <property type="entry name" value="DeoC"/>
</dbReference>
<evidence type="ECO:0000256" key="3">
    <source>
        <dbReference type="ARBA" id="ARBA00023239"/>
    </source>
</evidence>
<dbReference type="NCBIfam" id="TIGR00126">
    <property type="entry name" value="deoC"/>
    <property type="match status" value="1"/>
</dbReference>
<dbReference type="InterPro" id="IPR002915">
    <property type="entry name" value="DeoC/FbaB/LacD_aldolase"/>
</dbReference>
<dbReference type="SUPFAM" id="SSF51569">
    <property type="entry name" value="Aldolase"/>
    <property type="match status" value="1"/>
</dbReference>
<dbReference type="KEGG" id="apr:Apre_1538"/>
<keyword evidence="3 7" id="KW-0456">Lyase</keyword>
<dbReference type="CDD" id="cd00959">
    <property type="entry name" value="DeoC"/>
    <property type="match status" value="1"/>
</dbReference>
<dbReference type="InterPro" id="IPR028581">
    <property type="entry name" value="DeoC_typeI"/>
</dbReference>
<dbReference type="GO" id="GO:0004139">
    <property type="term" value="F:deoxyribose-phosphate aldolase activity"/>
    <property type="evidence" value="ECO:0007669"/>
    <property type="project" value="UniProtKB-UniRule"/>
</dbReference>
<name>C7REE6_ANAPD</name>
<dbReference type="PANTHER" id="PTHR10889:SF1">
    <property type="entry name" value="DEOXYRIBOSE-PHOSPHATE ALDOLASE"/>
    <property type="match status" value="1"/>
</dbReference>
<evidence type="ECO:0000256" key="6">
    <source>
        <dbReference type="ARBA" id="ARBA00056337"/>
    </source>
</evidence>
<dbReference type="SMART" id="SM01133">
    <property type="entry name" value="DeoC"/>
    <property type="match status" value="1"/>
</dbReference>
<comment type="similarity">
    <text evidence="1 7">Belongs to the DeoC/FbaB aldolase family. DeoC type 1 subfamily.</text>
</comment>
<dbReference type="GO" id="GO:0016052">
    <property type="term" value="P:carbohydrate catabolic process"/>
    <property type="evidence" value="ECO:0007669"/>
    <property type="project" value="TreeGrafter"/>
</dbReference>
<accession>C7REE6</accession>
<dbReference type="FunFam" id="3.20.20.70:FF:000044">
    <property type="entry name" value="Deoxyribose-phosphate aldolase"/>
    <property type="match status" value="1"/>
</dbReference>
<dbReference type="PIRSF" id="PIRSF001357">
    <property type="entry name" value="DeoC"/>
    <property type="match status" value="1"/>
</dbReference>
<dbReference type="eggNOG" id="COG0274">
    <property type="taxonomic scope" value="Bacteria"/>
</dbReference>
<dbReference type="STRING" id="525919.Apre_1538"/>
<dbReference type="AlphaFoldDB" id="C7REE6"/>
<dbReference type="EMBL" id="CP001708">
    <property type="protein sequence ID" value="ACV29559.1"/>
    <property type="molecule type" value="Genomic_DNA"/>
</dbReference>
<dbReference type="GO" id="GO:0005737">
    <property type="term" value="C:cytoplasm"/>
    <property type="evidence" value="ECO:0007669"/>
    <property type="project" value="UniProtKB-SubCell"/>
</dbReference>
<feature type="active site" description="Schiff-base intermediate with acetaldehyde" evidence="7">
    <location>
        <position position="150"/>
    </location>
</feature>
<dbReference type="UniPathway" id="UPA00002">
    <property type="reaction ID" value="UER00468"/>
</dbReference>
<dbReference type="InterPro" id="IPR013785">
    <property type="entry name" value="Aldolase_TIM"/>
</dbReference>
<dbReference type="Proteomes" id="UP000002294">
    <property type="component" value="Chromosome"/>
</dbReference>
<gene>
    <name evidence="7" type="primary">deoC</name>
    <name evidence="8" type="ordered locus">Apre_1538</name>
</gene>
<protein>
    <recommendedName>
        <fullName evidence="7">Deoxyribose-phosphate aldolase</fullName>
        <shortName evidence="7">DERA</shortName>
        <ecNumber evidence="7">4.1.2.4</ecNumber>
    </recommendedName>
    <alternativeName>
        <fullName evidence="7">2-deoxy-D-ribose 5-phosphate aldolase</fullName>
    </alternativeName>
    <alternativeName>
        <fullName evidence="7">Phosphodeoxyriboaldolase</fullName>
        <shortName evidence="7">Deoxyriboaldolase</shortName>
    </alternativeName>
</protein>
<dbReference type="GO" id="GO:0006018">
    <property type="term" value="P:2-deoxyribose 1-phosphate catabolic process"/>
    <property type="evidence" value="ECO:0007669"/>
    <property type="project" value="UniProtKB-UniRule"/>
</dbReference>
<organism evidence="8 9">
    <name type="scientific">Anaerococcus prevotii (strain ATCC 9321 / DSM 20548 / JCM 6508 / NCTC 11806 / PC1)</name>
    <name type="common">Peptostreptococcus prevotii</name>
    <name type="synonym">Peptococcus prevotii</name>
    <dbReference type="NCBI Taxonomy" id="525919"/>
    <lineage>
        <taxon>Bacteria</taxon>
        <taxon>Bacillati</taxon>
        <taxon>Bacillota</taxon>
        <taxon>Tissierellia</taxon>
        <taxon>Tissierellales</taxon>
        <taxon>Peptoniphilaceae</taxon>
        <taxon>Anaerococcus</taxon>
    </lineage>
</organism>
<proteinExistence type="inferred from homology"/>
<evidence type="ECO:0000256" key="5">
    <source>
        <dbReference type="ARBA" id="ARBA00048791"/>
    </source>
</evidence>
<comment type="pathway">
    <text evidence="7">Carbohydrate degradation; 2-deoxy-D-ribose 1-phosphate degradation; D-glyceraldehyde 3-phosphate and acetaldehyde from 2-deoxy-alpha-D-ribose 1-phosphate: step 2/2.</text>
</comment>
<reference evidence="8 9" key="1">
    <citation type="journal article" date="2009" name="Stand. Genomic Sci.">
        <title>Complete genome sequence of Anaerococcus prevotii type strain (PC1).</title>
        <authorList>
            <person name="Labutti K."/>
            <person name="Pukall R."/>
            <person name="Steenblock K."/>
            <person name="Glavina Del Rio T."/>
            <person name="Tice H."/>
            <person name="Copeland A."/>
            <person name="Cheng J.F."/>
            <person name="Lucas S."/>
            <person name="Chen F."/>
            <person name="Nolan M."/>
            <person name="Bruce D."/>
            <person name="Goodwin L."/>
            <person name="Pitluck S."/>
            <person name="Ivanova N."/>
            <person name="Mavromatis K."/>
            <person name="Ovchinnikova G."/>
            <person name="Pati A."/>
            <person name="Chen A."/>
            <person name="Palaniappan K."/>
            <person name="Land M."/>
            <person name="Hauser L."/>
            <person name="Chang Y.J."/>
            <person name="Jeffries C.D."/>
            <person name="Chain P."/>
            <person name="Saunders E."/>
            <person name="Brettin T."/>
            <person name="Detter J.C."/>
            <person name="Han C."/>
            <person name="Goker M."/>
            <person name="Bristow J."/>
            <person name="Eisen J.A."/>
            <person name="Markowitz V."/>
            <person name="Hugenholtz P."/>
            <person name="Kyrpides N.C."/>
            <person name="Klenk H.P."/>
            <person name="Lapidus A."/>
        </authorList>
    </citation>
    <scope>NUCLEOTIDE SEQUENCE [LARGE SCALE GENOMIC DNA]</scope>
    <source>
        <strain evidence="9">ATCC 9321 / DSM 20548 / JCM 6508 / NCTC 11806 / PC1</strain>
    </source>
</reference>
<dbReference type="HOGENOM" id="CLU_053595_0_2_9"/>